<comment type="caution">
    <text evidence="2">The sequence shown here is derived from an EMBL/GenBank/DDBJ whole genome shotgun (WGS) entry which is preliminary data.</text>
</comment>
<evidence type="ECO:0000259" key="1">
    <source>
        <dbReference type="Pfam" id="PF00733"/>
    </source>
</evidence>
<dbReference type="GO" id="GO:0006529">
    <property type="term" value="P:asparagine biosynthetic process"/>
    <property type="evidence" value="ECO:0007669"/>
    <property type="project" value="InterPro"/>
</dbReference>
<keyword evidence="2" id="KW-0436">Ligase</keyword>
<gene>
    <name evidence="2" type="ORF">BJ969_004868</name>
</gene>
<feature type="domain" description="Asparagine synthetase" evidence="1">
    <location>
        <begin position="211"/>
        <end position="597"/>
    </location>
</feature>
<evidence type="ECO:0000313" key="2">
    <source>
        <dbReference type="EMBL" id="MBB5071780.1"/>
    </source>
</evidence>
<dbReference type="RefSeq" id="WP_184482384.1">
    <property type="nucleotide sequence ID" value="NZ_JACHIV010000001.1"/>
</dbReference>
<proteinExistence type="predicted"/>
<dbReference type="InterPro" id="IPR001962">
    <property type="entry name" value="Asn_synthase"/>
</dbReference>
<protein>
    <submittedName>
        <fullName evidence="2">Asparagine synthase (Glutamine-hydrolyzing)</fullName>
        <ecNumber evidence="2">6.3.5.4</ecNumber>
    </submittedName>
</protein>
<keyword evidence="3" id="KW-1185">Reference proteome</keyword>
<dbReference type="Gene3D" id="3.40.50.620">
    <property type="entry name" value="HUPs"/>
    <property type="match status" value="2"/>
</dbReference>
<accession>A0A840NIT9</accession>
<dbReference type="Pfam" id="PF00733">
    <property type="entry name" value="Asn_synthase"/>
    <property type="match status" value="1"/>
</dbReference>
<reference evidence="2 3" key="1">
    <citation type="submission" date="2020-08" db="EMBL/GenBank/DDBJ databases">
        <title>Sequencing the genomes of 1000 actinobacteria strains.</title>
        <authorList>
            <person name="Klenk H.-P."/>
        </authorList>
    </citation>
    <scope>NUCLEOTIDE SEQUENCE [LARGE SCALE GENOMIC DNA]</scope>
    <source>
        <strain evidence="2 3">DSM 45582</strain>
    </source>
</reference>
<dbReference type="SUPFAM" id="SSF52402">
    <property type="entry name" value="Adenine nucleotide alpha hydrolases-like"/>
    <property type="match status" value="1"/>
</dbReference>
<dbReference type="Proteomes" id="UP000580474">
    <property type="component" value="Unassembled WGS sequence"/>
</dbReference>
<sequence>MRHHQSGWITLPDVPGLHKVVDRFSPQGRIVLPHDSGNPWLVGHFPLDDLVPASLGPVRVALLGHCPIDATRLAALVRGLRSITDLDSVLHRLPGGVHLAASVGGAVRVQGGISGLRQVFHTRVDGVPIAGDRADLLAELAGTGIDEHALALRVAAGPVGPPLDERTAWSGVRAVPPGSYLRIEADRAHQVRWWRPPEPDVPLRRGARITREALDAAVGHRAEGRSGADLSGGMDSTSLCFLAAERNPELVTLNRRESDAENEHGRLAAESAEQLTAAEHLVLEPREMPSAFDEPGIAMDQEQPSPLFRGLARIHRSGEFLAEHGVHRQLAGFGGDELFHGPPGYLHSLLRNRPVKTIRQLRGYRARHRWPLLPTVSALFAAHDVSHWWREQADHLTAAPRAALPPALDWGAAPLRAAPWASAETVAAARSALRGAALAAEPLSAHRGQHQLLAALRTAAPAHRQLARCYAESGVRLELPYYDDRVVEAAIAVRPDERASPWRYKPLLAEAVRGTAPDAVLHRSAKAGAPGSGVGADVHIGFRRNRNAILALFADSELAVHGLIDTGVLRRHLLAPHVEPSTLVALEHLLGCETWLRGVTRGSAGRTDAPATAS</sequence>
<evidence type="ECO:0000313" key="3">
    <source>
        <dbReference type="Proteomes" id="UP000580474"/>
    </source>
</evidence>
<dbReference type="EMBL" id="JACHIV010000001">
    <property type="protein sequence ID" value="MBB5071780.1"/>
    <property type="molecule type" value="Genomic_DNA"/>
</dbReference>
<dbReference type="GO" id="GO:0004066">
    <property type="term" value="F:asparagine synthase (glutamine-hydrolyzing) activity"/>
    <property type="evidence" value="ECO:0007669"/>
    <property type="project" value="UniProtKB-EC"/>
</dbReference>
<organism evidence="2 3">
    <name type="scientific">Saccharopolyspora gloriosae</name>
    <dbReference type="NCBI Taxonomy" id="455344"/>
    <lineage>
        <taxon>Bacteria</taxon>
        <taxon>Bacillati</taxon>
        <taxon>Actinomycetota</taxon>
        <taxon>Actinomycetes</taxon>
        <taxon>Pseudonocardiales</taxon>
        <taxon>Pseudonocardiaceae</taxon>
        <taxon>Saccharopolyspora</taxon>
    </lineage>
</organism>
<dbReference type="InterPro" id="IPR014729">
    <property type="entry name" value="Rossmann-like_a/b/a_fold"/>
</dbReference>
<name>A0A840NIT9_9PSEU</name>
<dbReference type="AlphaFoldDB" id="A0A840NIT9"/>
<dbReference type="EC" id="6.3.5.4" evidence="2"/>